<dbReference type="CDD" id="cd03784">
    <property type="entry name" value="GT1_Gtf-like"/>
    <property type="match status" value="1"/>
</dbReference>
<keyword evidence="3" id="KW-0808">Transferase</keyword>
<dbReference type="SUPFAM" id="SSF53756">
    <property type="entry name" value="UDP-Glycosyltransferase/glycogen phosphorylase"/>
    <property type="match status" value="1"/>
</dbReference>
<dbReference type="Pfam" id="PF00201">
    <property type="entry name" value="UDPGT"/>
    <property type="match status" value="1"/>
</dbReference>
<evidence type="ECO:0000313" key="5">
    <source>
        <dbReference type="EMBL" id="VVV35848.1"/>
    </source>
</evidence>
<dbReference type="PANTHER" id="PTHR48047:SF107">
    <property type="entry name" value="UDP-GLYCOSYLTRANSFERASE 92A1-LIKE"/>
    <property type="match status" value="1"/>
</dbReference>
<name>A0A5K0V6H1_9MAGN</name>
<feature type="domain" description="Glycosyltransferase N-terminal" evidence="4">
    <location>
        <begin position="4"/>
        <end position="246"/>
    </location>
</feature>
<proteinExistence type="inferred from homology"/>
<dbReference type="InterPro" id="IPR002213">
    <property type="entry name" value="UDP_glucos_trans"/>
</dbReference>
<dbReference type="EMBL" id="LR721774">
    <property type="protein sequence ID" value="VVV35848.1"/>
    <property type="molecule type" value="Genomic_DNA"/>
</dbReference>
<dbReference type="AlphaFoldDB" id="A0A5K0V6H1"/>
<dbReference type="GO" id="GO:0035251">
    <property type="term" value="F:UDP-glucosyltransferase activity"/>
    <property type="evidence" value="ECO:0007669"/>
    <property type="project" value="TreeGrafter"/>
</dbReference>
<evidence type="ECO:0000259" key="4">
    <source>
        <dbReference type="Pfam" id="PF26168"/>
    </source>
</evidence>
<dbReference type="OrthoDB" id="5835829at2759"/>
<dbReference type="OMA" id="INADQMI"/>
<keyword evidence="2" id="KW-0328">Glycosyltransferase</keyword>
<evidence type="ECO:0000256" key="2">
    <source>
        <dbReference type="ARBA" id="ARBA00022676"/>
    </source>
</evidence>
<accession>A0A5K0V6H1</accession>
<organism evidence="5">
    <name type="scientific">Nymphaea colorata</name>
    <name type="common">pocket water lily</name>
    <dbReference type="NCBI Taxonomy" id="210225"/>
    <lineage>
        <taxon>Eukaryota</taxon>
        <taxon>Viridiplantae</taxon>
        <taxon>Streptophyta</taxon>
        <taxon>Embryophyta</taxon>
        <taxon>Tracheophyta</taxon>
        <taxon>Spermatophyta</taxon>
        <taxon>Magnoliopsida</taxon>
        <taxon>Nymphaeales</taxon>
        <taxon>Nymphaeaceae</taxon>
        <taxon>Nymphaea</taxon>
    </lineage>
</organism>
<evidence type="ECO:0000256" key="3">
    <source>
        <dbReference type="ARBA" id="ARBA00022679"/>
    </source>
</evidence>
<sequence>MGQIVMLPFLAQGHFNSFVNLANLILHHHPSHTITIATTPSNLPKLRSMLSPSMPIQLAALPFDPTVHGLPPHGECTDALPSHLKNRLLGATFTLRPAFEQLLSGIAAANSGHHQPLSVISDTFCAWSVDVAAKLGIFHAVLTTCGAQATVTTFSMWLHLPNLNSGSDEFELPGFPEIRLHRSQLNDNIKAADGTDYCSVLYRSYIKSSLRSSCMLVNSVEEIETKGVERLRVMCGNKPVWCIGPLVSSFLFDGTELSKATIDEKLRKKPGVSKEELMVTDWLHLHPPGSVLYVSFGSECTISSSQMKELAMGLEESEVNFIWVVRPPAEYLKPEKDLRSPAWLPEGFEERMRVAKQGLVVKNWAPQCTILAHESTGGFLSHCGWNSVMESLSYGVAIIGWPMAAEQFYNSKMLVEEMGVCVEVARGNRAEISREQVARAVKLVMGETEGGKELRRQAGRFREMISRAVRSKRSGDHRHGSVQSSASALDQFINAAMGASNGIAPAG</sequence>
<dbReference type="FunFam" id="3.40.50.2000:FF:000064">
    <property type="entry name" value="Glycosyltransferase"/>
    <property type="match status" value="1"/>
</dbReference>
<comment type="similarity">
    <text evidence="1">Belongs to the UDP-glycosyltransferase family.</text>
</comment>
<dbReference type="Gene3D" id="3.40.50.2000">
    <property type="entry name" value="Glycogen Phosphorylase B"/>
    <property type="match status" value="2"/>
</dbReference>
<protein>
    <recommendedName>
        <fullName evidence="4">Glycosyltransferase N-terminal domain-containing protein</fullName>
    </recommendedName>
</protein>
<gene>
    <name evidence="5" type="ORF">NYM_LOCUS677</name>
</gene>
<dbReference type="PANTHER" id="PTHR48047">
    <property type="entry name" value="GLYCOSYLTRANSFERASE"/>
    <property type="match status" value="1"/>
</dbReference>
<dbReference type="FunFam" id="3.40.50.2000:FF:000103">
    <property type="entry name" value="Glycosyltransferase"/>
    <property type="match status" value="1"/>
</dbReference>
<evidence type="ECO:0000256" key="1">
    <source>
        <dbReference type="ARBA" id="ARBA00009995"/>
    </source>
</evidence>
<dbReference type="InterPro" id="IPR058980">
    <property type="entry name" value="Glyco_transf_N"/>
</dbReference>
<dbReference type="Pfam" id="PF26168">
    <property type="entry name" value="Glyco_transf_N"/>
    <property type="match status" value="1"/>
</dbReference>
<dbReference type="Gramene" id="NC1G0102150.1">
    <property type="protein sequence ID" value="NC1G0102150.1:cds"/>
    <property type="gene ID" value="NC1G0102150"/>
</dbReference>
<reference evidence="5" key="1">
    <citation type="submission" date="2019-09" db="EMBL/GenBank/DDBJ databases">
        <authorList>
            <person name="Zhang L."/>
        </authorList>
    </citation>
    <scope>NUCLEOTIDE SEQUENCE</scope>
</reference>